<evidence type="ECO:0000313" key="1">
    <source>
        <dbReference type="EMBL" id="KAH6631356.1"/>
    </source>
</evidence>
<proteinExistence type="predicted"/>
<accession>A0ACB7P942</accession>
<gene>
    <name evidence="1" type="ORF">F5144DRAFT_215579</name>
</gene>
<protein>
    <submittedName>
        <fullName evidence="1">Uncharacterized protein</fullName>
    </submittedName>
</protein>
<keyword evidence="2" id="KW-1185">Reference proteome</keyword>
<reference evidence="1 2" key="1">
    <citation type="journal article" date="2021" name="Nat. Commun.">
        <title>Genetic determinants of endophytism in the Arabidopsis root mycobiome.</title>
        <authorList>
            <person name="Mesny F."/>
            <person name="Miyauchi S."/>
            <person name="Thiergart T."/>
            <person name="Pickel B."/>
            <person name="Atanasova L."/>
            <person name="Karlsson M."/>
            <person name="Huettel B."/>
            <person name="Barry K.W."/>
            <person name="Haridas S."/>
            <person name="Chen C."/>
            <person name="Bauer D."/>
            <person name="Andreopoulos W."/>
            <person name="Pangilinan J."/>
            <person name="LaButti K."/>
            <person name="Riley R."/>
            <person name="Lipzen A."/>
            <person name="Clum A."/>
            <person name="Drula E."/>
            <person name="Henrissat B."/>
            <person name="Kohler A."/>
            <person name="Grigoriev I.V."/>
            <person name="Martin F.M."/>
            <person name="Hacquard S."/>
        </authorList>
    </citation>
    <scope>NUCLEOTIDE SEQUENCE [LARGE SCALE GENOMIC DNA]</scope>
    <source>
        <strain evidence="1 2">MPI-SDFR-AT-0079</strain>
    </source>
</reference>
<organism evidence="1 2">
    <name type="scientific">Chaetomium tenue</name>
    <dbReference type="NCBI Taxonomy" id="1854479"/>
    <lineage>
        <taxon>Eukaryota</taxon>
        <taxon>Fungi</taxon>
        <taxon>Dikarya</taxon>
        <taxon>Ascomycota</taxon>
        <taxon>Pezizomycotina</taxon>
        <taxon>Sordariomycetes</taxon>
        <taxon>Sordariomycetidae</taxon>
        <taxon>Sordariales</taxon>
        <taxon>Chaetomiaceae</taxon>
        <taxon>Chaetomium</taxon>
    </lineage>
</organism>
<comment type="caution">
    <text evidence="1">The sequence shown here is derived from an EMBL/GenBank/DDBJ whole genome shotgun (WGS) entry which is preliminary data.</text>
</comment>
<sequence length="312" mass="34552">MVKIAIAGAGQVAREIIDGLVAAEKHEIIILSRRDAAPEELVKGTTWVKIDYSDKEGLVRALHGVHTILSFIVVHMDTGNVAQKTLIDAAIESGVKRIAPSEWALAEVRHFGWYDNKLKIREYLAEKNRDSKVIEYSLFQPGWFLNYLAGNRKIATHVQPTGFTAVDYEKGRARVPGSLSHKVTYTAIQDVVNVVVKAIDYEGEWPIIGGINGNTLSLAEEIAIGERVRGKSFQIENLELEDLKAGIVKTSWLPSLDHLPKVDEELSRQVLASLLINTAEGAGTVSDEWNQIFPDYQFTKAEEYLAGVFADA</sequence>
<name>A0ACB7P942_9PEZI</name>
<dbReference type="Proteomes" id="UP000724584">
    <property type="component" value="Unassembled WGS sequence"/>
</dbReference>
<dbReference type="EMBL" id="JAGIZQ010000004">
    <property type="protein sequence ID" value="KAH6631356.1"/>
    <property type="molecule type" value="Genomic_DNA"/>
</dbReference>
<evidence type="ECO:0000313" key="2">
    <source>
        <dbReference type="Proteomes" id="UP000724584"/>
    </source>
</evidence>